<dbReference type="Pfam" id="PF00106">
    <property type="entry name" value="adh_short"/>
    <property type="match status" value="1"/>
</dbReference>
<organism evidence="4 5">
    <name type="scientific">Neptuniibacter pectenicola</name>
    <dbReference type="NCBI Taxonomy" id="1806669"/>
    <lineage>
        <taxon>Bacteria</taxon>
        <taxon>Pseudomonadati</taxon>
        <taxon>Pseudomonadota</taxon>
        <taxon>Gammaproteobacteria</taxon>
        <taxon>Oceanospirillales</taxon>
        <taxon>Oceanospirillaceae</taxon>
        <taxon>Neptuniibacter</taxon>
    </lineage>
</organism>
<dbReference type="InterPro" id="IPR020904">
    <property type="entry name" value="Sc_DH/Rdtase_CS"/>
</dbReference>
<protein>
    <submittedName>
        <fullName evidence="4">SDR family NAD(P)-dependent oxidoreductase</fullName>
    </submittedName>
</protein>
<reference evidence="4 5" key="1">
    <citation type="submission" date="2024-03" db="EMBL/GenBank/DDBJ databases">
        <title>Community enrichment and isolation of bacterial strains for fucoidan degradation.</title>
        <authorList>
            <person name="Sichert A."/>
        </authorList>
    </citation>
    <scope>NUCLEOTIDE SEQUENCE [LARGE SCALE GENOMIC DNA]</scope>
    <source>
        <strain evidence="4 5">AS76</strain>
    </source>
</reference>
<feature type="transmembrane region" description="Helical" evidence="3">
    <location>
        <begin position="228"/>
        <end position="249"/>
    </location>
</feature>
<dbReference type="PANTHER" id="PTHR44196:SF1">
    <property type="entry name" value="DEHYDROGENASE_REDUCTASE SDR FAMILY MEMBER 7B"/>
    <property type="match status" value="1"/>
</dbReference>
<evidence type="ECO:0000256" key="3">
    <source>
        <dbReference type="SAM" id="Phobius"/>
    </source>
</evidence>
<dbReference type="SUPFAM" id="SSF51735">
    <property type="entry name" value="NAD(P)-binding Rossmann-fold domains"/>
    <property type="match status" value="1"/>
</dbReference>
<keyword evidence="3" id="KW-0812">Transmembrane</keyword>
<accession>A0ABU9TW12</accession>
<comment type="similarity">
    <text evidence="1">Belongs to the short-chain dehydrogenases/reductases (SDR) family.</text>
</comment>
<sequence>MAEQFRSILITGATGAIGGALAKNYAARGVTLYLHGRNQPLLDQLAGECRSFGAEVINYNFDLHDIQAVMAWLDKLLSDSPPDLFIANAGMNINIGEDGSGESPEAMAALLDLNVKATLMMTGQVARHMRARGRGQIALMSSLAGFYGLPVTPSYSASKAAVKAYGEALRGWLAPAGVGVTVIMPGYVASSMCHDMPGPKPFMWPPEKAAVVIRRAVERNRARITFPFPLNLGCWFLSVLPPVISGMFLKLFDYGGK</sequence>
<evidence type="ECO:0000313" key="5">
    <source>
        <dbReference type="Proteomes" id="UP001449225"/>
    </source>
</evidence>
<evidence type="ECO:0000256" key="1">
    <source>
        <dbReference type="ARBA" id="ARBA00006484"/>
    </source>
</evidence>
<dbReference type="InterPro" id="IPR036291">
    <property type="entry name" value="NAD(P)-bd_dom_sf"/>
</dbReference>
<keyword evidence="5" id="KW-1185">Reference proteome</keyword>
<gene>
    <name evidence="4" type="ORF">WNY58_16045</name>
</gene>
<name>A0ABU9TW12_9GAMM</name>
<dbReference type="PRINTS" id="PR00081">
    <property type="entry name" value="GDHRDH"/>
</dbReference>
<dbReference type="Proteomes" id="UP001449225">
    <property type="component" value="Unassembled WGS sequence"/>
</dbReference>
<feature type="transmembrane region" description="Helical" evidence="3">
    <location>
        <begin position="169"/>
        <end position="190"/>
    </location>
</feature>
<keyword evidence="3" id="KW-1133">Transmembrane helix</keyword>
<dbReference type="Gene3D" id="3.40.50.720">
    <property type="entry name" value="NAD(P)-binding Rossmann-like Domain"/>
    <property type="match status" value="1"/>
</dbReference>
<feature type="transmembrane region" description="Helical" evidence="3">
    <location>
        <begin position="137"/>
        <end position="157"/>
    </location>
</feature>
<dbReference type="PROSITE" id="PS00061">
    <property type="entry name" value="ADH_SHORT"/>
    <property type="match status" value="1"/>
</dbReference>
<keyword evidence="2" id="KW-0560">Oxidoreductase</keyword>
<evidence type="ECO:0000313" key="4">
    <source>
        <dbReference type="EMBL" id="MEM5537898.1"/>
    </source>
</evidence>
<dbReference type="InterPro" id="IPR002347">
    <property type="entry name" value="SDR_fam"/>
</dbReference>
<dbReference type="RefSeq" id="WP_342855066.1">
    <property type="nucleotide sequence ID" value="NZ_JBBMRA010000022.1"/>
</dbReference>
<keyword evidence="3" id="KW-0472">Membrane</keyword>
<proteinExistence type="inferred from homology"/>
<dbReference type="EMBL" id="JBBMRA010000022">
    <property type="protein sequence ID" value="MEM5537898.1"/>
    <property type="molecule type" value="Genomic_DNA"/>
</dbReference>
<comment type="caution">
    <text evidence="4">The sequence shown here is derived from an EMBL/GenBank/DDBJ whole genome shotgun (WGS) entry which is preliminary data.</text>
</comment>
<dbReference type="PANTHER" id="PTHR44196">
    <property type="entry name" value="DEHYDROGENASE/REDUCTASE SDR FAMILY MEMBER 7B"/>
    <property type="match status" value="1"/>
</dbReference>
<evidence type="ECO:0000256" key="2">
    <source>
        <dbReference type="ARBA" id="ARBA00023002"/>
    </source>
</evidence>